<comment type="function">
    <text evidence="8">Involved in the cellular defense against the biological effects of O6-methylguanine (O6-MeG) and O4-methylthymine (O4-MeT) in DNA. Repairs the methylated nucleobase in DNA by stoichiometrically transferring the methyl group to a cysteine residue in the enzyme. This is a suicide reaction: the enzyme is irreversibly inactivated.</text>
</comment>
<dbReference type="InterPro" id="IPR036217">
    <property type="entry name" value="MethylDNA_cys_MeTrfase_DNAb"/>
</dbReference>
<protein>
    <recommendedName>
        <fullName evidence="8">Methylated-DNA--protein-cysteine methyltransferase</fullName>
        <ecNumber evidence="8">2.1.1.63</ecNumber>
    </recommendedName>
    <alternativeName>
        <fullName evidence="8">6-O-methylguanine-DNA methyltransferase</fullName>
        <shortName evidence="8">MGMT</shortName>
    </alternativeName>
    <alternativeName>
        <fullName evidence="8">O-6-methylguanine-DNA-alkyltransferase</fullName>
    </alternativeName>
</protein>
<dbReference type="InterPro" id="IPR023546">
    <property type="entry name" value="MGMT"/>
</dbReference>
<keyword evidence="5 8" id="KW-0227">DNA damage</keyword>
<dbReference type="InterPro" id="IPR014048">
    <property type="entry name" value="MethylDNA_cys_MeTrfase_DNA-bd"/>
</dbReference>
<name>A0ABS4GJ37_9BACL</name>
<comment type="subcellular location">
    <subcellularLocation>
        <location evidence="8">Cytoplasm</location>
    </subcellularLocation>
</comment>
<dbReference type="Gene3D" id="3.30.160.70">
    <property type="entry name" value="Methylated DNA-protein cysteine methyltransferase domain"/>
    <property type="match status" value="1"/>
</dbReference>
<organism evidence="11 12">
    <name type="scientific">Ammoniphilus resinae</name>
    <dbReference type="NCBI Taxonomy" id="861532"/>
    <lineage>
        <taxon>Bacteria</taxon>
        <taxon>Bacillati</taxon>
        <taxon>Bacillota</taxon>
        <taxon>Bacilli</taxon>
        <taxon>Bacillales</taxon>
        <taxon>Paenibacillaceae</taxon>
        <taxon>Aneurinibacillus group</taxon>
        <taxon>Ammoniphilus</taxon>
    </lineage>
</organism>
<dbReference type="InterPro" id="IPR036631">
    <property type="entry name" value="MGMT_N_sf"/>
</dbReference>
<dbReference type="InterPro" id="IPR001497">
    <property type="entry name" value="MethylDNA_cys_MeTrfase_AS"/>
</dbReference>
<evidence type="ECO:0000256" key="6">
    <source>
        <dbReference type="ARBA" id="ARBA00023204"/>
    </source>
</evidence>
<dbReference type="InterPro" id="IPR036388">
    <property type="entry name" value="WH-like_DNA-bd_sf"/>
</dbReference>
<evidence type="ECO:0000259" key="10">
    <source>
        <dbReference type="Pfam" id="PF02870"/>
    </source>
</evidence>
<evidence type="ECO:0000313" key="11">
    <source>
        <dbReference type="EMBL" id="MBP1930266.1"/>
    </source>
</evidence>
<evidence type="ECO:0000259" key="9">
    <source>
        <dbReference type="Pfam" id="PF01035"/>
    </source>
</evidence>
<sequence length="181" mass="20298">MVQSTSLFYTEMESPIGMIGLAATETALCWITFDSGPSARDELRQWGKKWLRIEQHQIERNRVLQQAVVQLQEYFLRQRTEFELPLAIYGTPFQKSVWNQLQKIPYGEVRSYKDIAVAISSSKAVRAVGGANNKNPLSIVIPCHRVIGSNGSLTGYGGGLPIKEFLLGMEASHRSQIKEAQ</sequence>
<dbReference type="GO" id="GO:0032259">
    <property type="term" value="P:methylation"/>
    <property type="evidence" value="ECO:0007669"/>
    <property type="project" value="UniProtKB-KW"/>
</dbReference>
<feature type="domain" description="Methylguanine DNA methyltransferase ribonuclease-like" evidence="10">
    <location>
        <begin position="7"/>
        <end position="88"/>
    </location>
</feature>
<feature type="active site" description="Nucleophile; methyl group acceptor" evidence="8">
    <location>
        <position position="143"/>
    </location>
</feature>
<keyword evidence="4 8" id="KW-0808">Transferase</keyword>
<comment type="similarity">
    <text evidence="8">Belongs to the MGMT family.</text>
</comment>
<dbReference type="GO" id="GO:0008168">
    <property type="term" value="F:methyltransferase activity"/>
    <property type="evidence" value="ECO:0007669"/>
    <property type="project" value="UniProtKB-KW"/>
</dbReference>
<dbReference type="Gene3D" id="1.10.10.10">
    <property type="entry name" value="Winged helix-like DNA-binding domain superfamily/Winged helix DNA-binding domain"/>
    <property type="match status" value="1"/>
</dbReference>
<evidence type="ECO:0000256" key="4">
    <source>
        <dbReference type="ARBA" id="ARBA00022679"/>
    </source>
</evidence>
<dbReference type="EMBL" id="JAGGKT010000001">
    <property type="protein sequence ID" value="MBP1930266.1"/>
    <property type="molecule type" value="Genomic_DNA"/>
</dbReference>
<evidence type="ECO:0000256" key="1">
    <source>
        <dbReference type="ARBA" id="ARBA00001286"/>
    </source>
</evidence>
<dbReference type="PANTHER" id="PTHR10815">
    <property type="entry name" value="METHYLATED-DNA--PROTEIN-CYSTEINE METHYLTRANSFERASE"/>
    <property type="match status" value="1"/>
</dbReference>
<keyword evidence="6 8" id="KW-0234">DNA repair</keyword>
<gene>
    <name evidence="11" type="ORF">J2Z37_000253</name>
</gene>
<dbReference type="RefSeq" id="WP_245203472.1">
    <property type="nucleotide sequence ID" value="NZ_JAGGKT010000001.1"/>
</dbReference>
<comment type="caution">
    <text evidence="11">The sequence shown here is derived from an EMBL/GenBank/DDBJ whole genome shotgun (WGS) entry which is preliminary data.</text>
</comment>
<evidence type="ECO:0000256" key="2">
    <source>
        <dbReference type="ARBA" id="ARBA00022490"/>
    </source>
</evidence>
<dbReference type="HAMAP" id="MF_00772">
    <property type="entry name" value="OGT"/>
    <property type="match status" value="1"/>
</dbReference>
<dbReference type="CDD" id="cd06445">
    <property type="entry name" value="ATase"/>
    <property type="match status" value="1"/>
</dbReference>
<evidence type="ECO:0000256" key="7">
    <source>
        <dbReference type="ARBA" id="ARBA00049348"/>
    </source>
</evidence>
<keyword evidence="2 8" id="KW-0963">Cytoplasm</keyword>
<evidence type="ECO:0000313" key="12">
    <source>
        <dbReference type="Proteomes" id="UP001519343"/>
    </source>
</evidence>
<dbReference type="NCBIfam" id="TIGR00589">
    <property type="entry name" value="ogt"/>
    <property type="match status" value="1"/>
</dbReference>
<evidence type="ECO:0000256" key="3">
    <source>
        <dbReference type="ARBA" id="ARBA00022603"/>
    </source>
</evidence>
<evidence type="ECO:0000256" key="8">
    <source>
        <dbReference type="HAMAP-Rule" id="MF_00772"/>
    </source>
</evidence>
<dbReference type="InterPro" id="IPR008332">
    <property type="entry name" value="MethylG_MeTrfase_N"/>
</dbReference>
<dbReference type="PANTHER" id="PTHR10815:SF5">
    <property type="entry name" value="METHYLATED-DNA--PROTEIN-CYSTEINE METHYLTRANSFERASE"/>
    <property type="match status" value="1"/>
</dbReference>
<keyword evidence="12" id="KW-1185">Reference proteome</keyword>
<reference evidence="11 12" key="1">
    <citation type="submission" date="2021-03" db="EMBL/GenBank/DDBJ databases">
        <title>Genomic Encyclopedia of Type Strains, Phase IV (KMG-IV): sequencing the most valuable type-strain genomes for metagenomic binning, comparative biology and taxonomic classification.</title>
        <authorList>
            <person name="Goeker M."/>
        </authorList>
    </citation>
    <scope>NUCLEOTIDE SEQUENCE [LARGE SCALE GENOMIC DNA]</scope>
    <source>
        <strain evidence="11 12">DSM 24738</strain>
    </source>
</reference>
<dbReference type="EC" id="2.1.1.63" evidence="8"/>
<dbReference type="SUPFAM" id="SSF53155">
    <property type="entry name" value="Methylated DNA-protein cysteine methyltransferase domain"/>
    <property type="match status" value="1"/>
</dbReference>
<dbReference type="PROSITE" id="PS00374">
    <property type="entry name" value="MGMT"/>
    <property type="match status" value="1"/>
</dbReference>
<comment type="catalytic activity">
    <reaction evidence="1 8">
        <text>a 4-O-methyl-thymidine in DNA + L-cysteinyl-[protein] = a thymidine in DNA + S-methyl-L-cysteinyl-[protein]</text>
        <dbReference type="Rhea" id="RHEA:53428"/>
        <dbReference type="Rhea" id="RHEA-COMP:10131"/>
        <dbReference type="Rhea" id="RHEA-COMP:10132"/>
        <dbReference type="Rhea" id="RHEA-COMP:13555"/>
        <dbReference type="Rhea" id="RHEA-COMP:13556"/>
        <dbReference type="ChEBI" id="CHEBI:29950"/>
        <dbReference type="ChEBI" id="CHEBI:82612"/>
        <dbReference type="ChEBI" id="CHEBI:137386"/>
        <dbReference type="ChEBI" id="CHEBI:137387"/>
        <dbReference type="EC" id="2.1.1.63"/>
    </reaction>
</comment>
<evidence type="ECO:0000256" key="5">
    <source>
        <dbReference type="ARBA" id="ARBA00022763"/>
    </source>
</evidence>
<comment type="catalytic activity">
    <reaction evidence="7 8">
        <text>a 6-O-methyl-2'-deoxyguanosine in DNA + L-cysteinyl-[protein] = S-methyl-L-cysteinyl-[protein] + a 2'-deoxyguanosine in DNA</text>
        <dbReference type="Rhea" id="RHEA:24000"/>
        <dbReference type="Rhea" id="RHEA-COMP:10131"/>
        <dbReference type="Rhea" id="RHEA-COMP:10132"/>
        <dbReference type="Rhea" id="RHEA-COMP:11367"/>
        <dbReference type="Rhea" id="RHEA-COMP:11368"/>
        <dbReference type="ChEBI" id="CHEBI:29950"/>
        <dbReference type="ChEBI" id="CHEBI:82612"/>
        <dbReference type="ChEBI" id="CHEBI:85445"/>
        <dbReference type="ChEBI" id="CHEBI:85448"/>
        <dbReference type="EC" id="2.1.1.63"/>
    </reaction>
</comment>
<dbReference type="Proteomes" id="UP001519343">
    <property type="component" value="Unassembled WGS sequence"/>
</dbReference>
<dbReference type="Pfam" id="PF02870">
    <property type="entry name" value="Methyltransf_1N"/>
    <property type="match status" value="1"/>
</dbReference>
<accession>A0ABS4GJ37</accession>
<comment type="miscellaneous">
    <text evidence="8">This enzyme catalyzes only one turnover and therefore is not strictly catalytic. According to one definition, an enzyme is a biocatalyst that acts repeatedly and over many reaction cycles.</text>
</comment>
<feature type="domain" description="Methylated-DNA-[protein]-cysteine S-methyltransferase DNA binding" evidence="9">
    <location>
        <begin position="92"/>
        <end position="171"/>
    </location>
</feature>
<dbReference type="Pfam" id="PF01035">
    <property type="entry name" value="DNA_binding_1"/>
    <property type="match status" value="1"/>
</dbReference>
<proteinExistence type="inferred from homology"/>
<dbReference type="SUPFAM" id="SSF46767">
    <property type="entry name" value="Methylated DNA-protein cysteine methyltransferase, C-terminal domain"/>
    <property type="match status" value="1"/>
</dbReference>
<keyword evidence="3 8" id="KW-0489">Methyltransferase</keyword>